<dbReference type="EMBL" id="VDCV01000013">
    <property type="protein sequence ID" value="KAB5529740.1"/>
    <property type="molecule type" value="Genomic_DNA"/>
</dbReference>
<dbReference type="Gene3D" id="1.25.40.10">
    <property type="entry name" value="Tetratricopeptide repeat domain"/>
    <property type="match status" value="1"/>
</dbReference>
<accession>A0A5N5KHG8</accession>
<sequence>MTLQEAPINKCQVIIKQEHFKSFNNLKTVRSRGIEYAHQLFDEMPEPNVVSWTSLISGYVNMGRPQFPLWLYTNLLTFDFFSFFRSSPLTSGPKYSSSTTQGNLKTLCHQVSTDLCCMFPTMMKLFKT</sequence>
<organism evidence="1 2">
    <name type="scientific">Salix brachista</name>
    <dbReference type="NCBI Taxonomy" id="2182728"/>
    <lineage>
        <taxon>Eukaryota</taxon>
        <taxon>Viridiplantae</taxon>
        <taxon>Streptophyta</taxon>
        <taxon>Embryophyta</taxon>
        <taxon>Tracheophyta</taxon>
        <taxon>Spermatophyta</taxon>
        <taxon>Magnoliopsida</taxon>
        <taxon>eudicotyledons</taxon>
        <taxon>Gunneridae</taxon>
        <taxon>Pentapetalae</taxon>
        <taxon>rosids</taxon>
        <taxon>fabids</taxon>
        <taxon>Malpighiales</taxon>
        <taxon>Salicaceae</taxon>
        <taxon>Saliceae</taxon>
        <taxon>Salix</taxon>
    </lineage>
</organism>
<evidence type="ECO:0000313" key="2">
    <source>
        <dbReference type="Proteomes" id="UP000326939"/>
    </source>
</evidence>
<proteinExistence type="predicted"/>
<protein>
    <recommendedName>
        <fullName evidence="3">Pentatricopeptide repeat-containing protein</fullName>
    </recommendedName>
</protein>
<dbReference type="Proteomes" id="UP000326939">
    <property type="component" value="Chromosome 13"/>
</dbReference>
<gene>
    <name evidence="1" type="ORF">DKX38_019821</name>
</gene>
<keyword evidence="2" id="KW-1185">Reference proteome</keyword>
<dbReference type="InterPro" id="IPR011990">
    <property type="entry name" value="TPR-like_helical_dom_sf"/>
</dbReference>
<evidence type="ECO:0000313" key="1">
    <source>
        <dbReference type="EMBL" id="KAB5529740.1"/>
    </source>
</evidence>
<name>A0A5N5KHG8_9ROSI</name>
<comment type="caution">
    <text evidence="1">The sequence shown here is derived from an EMBL/GenBank/DDBJ whole genome shotgun (WGS) entry which is preliminary data.</text>
</comment>
<evidence type="ECO:0008006" key="3">
    <source>
        <dbReference type="Google" id="ProtNLM"/>
    </source>
</evidence>
<reference evidence="2" key="1">
    <citation type="journal article" date="2019" name="Gigascience">
        <title>De novo genome assembly of the endangered Acer yangbiense, a plant species with extremely small populations endemic to Yunnan Province, China.</title>
        <authorList>
            <person name="Yang J."/>
            <person name="Wariss H.M."/>
            <person name="Tao L."/>
            <person name="Zhang R."/>
            <person name="Yun Q."/>
            <person name="Hollingsworth P."/>
            <person name="Dao Z."/>
            <person name="Luo G."/>
            <person name="Guo H."/>
            <person name="Ma Y."/>
            <person name="Sun W."/>
        </authorList>
    </citation>
    <scope>NUCLEOTIDE SEQUENCE [LARGE SCALE GENOMIC DNA]</scope>
    <source>
        <strain evidence="2">cv. br00</strain>
    </source>
</reference>
<dbReference type="AlphaFoldDB" id="A0A5N5KHG8"/>